<dbReference type="RefSeq" id="WP_007093611.1">
    <property type="nucleotide sequence ID" value="NZ_CP142125.1"/>
</dbReference>
<comment type="caution">
    <text evidence="1">The sequence shown here is derived from an EMBL/GenBank/DDBJ whole genome shotgun (WGS) entry which is preliminary data.</text>
</comment>
<gene>
    <name evidence="1" type="ORF">KAOT1_05212</name>
</gene>
<dbReference type="HOGENOM" id="CLU_118510_0_0_10"/>
<dbReference type="AlphaFoldDB" id="A9DZY3"/>
<protein>
    <recommendedName>
        <fullName evidence="3">Anti-sigma factor</fullName>
    </recommendedName>
</protein>
<name>A9DZY3_9FLAO</name>
<dbReference type="STRING" id="391587.KAOT1_05212"/>
<reference evidence="1 2" key="1">
    <citation type="journal article" date="2011" name="J. Bacteriol.">
        <title>Genome sequence of the algicidal bacterium Kordia algicida OT-1.</title>
        <authorList>
            <person name="Lee H.S."/>
            <person name="Kang S.G."/>
            <person name="Kwon K.K."/>
            <person name="Lee J.H."/>
            <person name="Kim S.J."/>
        </authorList>
    </citation>
    <scope>NUCLEOTIDE SEQUENCE [LARGE SCALE GENOMIC DNA]</scope>
    <source>
        <strain evidence="1 2">OT-1</strain>
    </source>
</reference>
<dbReference type="Proteomes" id="UP000002945">
    <property type="component" value="Unassembled WGS sequence"/>
</dbReference>
<dbReference type="OrthoDB" id="1441018at2"/>
<keyword evidence="2" id="KW-1185">Reference proteome</keyword>
<sequence>MGQDIKDLLKNDQLHIQNGLSDGHEARFLDRLNDALPLQEETTKERSFSIYKIAAAVILLISLGGLAYKQIQSKPDFNGTEIVDKDTEATQKPSLTSLGDVSPDLKKIEDYYVASINYELTQVEVSEIGKQLFESYMKKLSQLNEEHKVLQQELTDLGPNEETINAMIDNLQFRLKLLYQLKKKLNELKKSENDV</sequence>
<organism evidence="1 2">
    <name type="scientific">Kordia algicida OT-1</name>
    <dbReference type="NCBI Taxonomy" id="391587"/>
    <lineage>
        <taxon>Bacteria</taxon>
        <taxon>Pseudomonadati</taxon>
        <taxon>Bacteroidota</taxon>
        <taxon>Flavobacteriia</taxon>
        <taxon>Flavobacteriales</taxon>
        <taxon>Flavobacteriaceae</taxon>
        <taxon>Kordia</taxon>
    </lineage>
</organism>
<proteinExistence type="predicted"/>
<dbReference type="EMBL" id="ABIB01000006">
    <property type="protein sequence ID" value="EDP95776.1"/>
    <property type="molecule type" value="Genomic_DNA"/>
</dbReference>
<evidence type="ECO:0000313" key="1">
    <source>
        <dbReference type="EMBL" id="EDP95776.1"/>
    </source>
</evidence>
<evidence type="ECO:0000313" key="2">
    <source>
        <dbReference type="Proteomes" id="UP000002945"/>
    </source>
</evidence>
<evidence type="ECO:0008006" key="3">
    <source>
        <dbReference type="Google" id="ProtNLM"/>
    </source>
</evidence>
<accession>A9DZY3</accession>
<dbReference type="eggNOG" id="ENOG5031U66">
    <property type="taxonomic scope" value="Bacteria"/>
</dbReference>